<accession>A0A2W5AEV5</accession>
<reference evidence="5 6" key="1">
    <citation type="submission" date="2017-08" db="EMBL/GenBank/DDBJ databases">
        <title>Infants hospitalized years apart are colonized by the same room-sourced microbial strains.</title>
        <authorList>
            <person name="Brooks B."/>
            <person name="Olm M.R."/>
            <person name="Firek B.A."/>
            <person name="Baker R."/>
            <person name="Thomas B.C."/>
            <person name="Morowitz M.J."/>
            <person name="Banfield J.F."/>
        </authorList>
    </citation>
    <scope>NUCLEOTIDE SEQUENCE [LARGE SCALE GENOMIC DNA]</scope>
    <source>
        <strain evidence="5">S2_018_000_R2_101</strain>
    </source>
</reference>
<evidence type="ECO:0000256" key="3">
    <source>
        <dbReference type="ARBA" id="ARBA00023163"/>
    </source>
</evidence>
<keyword evidence="2" id="KW-0238">DNA-binding</keyword>
<name>A0A2W5AEV5_9SPHN</name>
<keyword evidence="3" id="KW-0804">Transcription</keyword>
<dbReference type="InterPro" id="IPR000843">
    <property type="entry name" value="HTH_LacI"/>
</dbReference>
<evidence type="ECO:0000259" key="4">
    <source>
        <dbReference type="PROSITE" id="PS50932"/>
    </source>
</evidence>
<dbReference type="PANTHER" id="PTHR30146:SF120">
    <property type="entry name" value="ALANINE RACEMASE"/>
    <property type="match status" value="1"/>
</dbReference>
<feature type="domain" description="HTH lacI-type" evidence="4">
    <location>
        <begin position="3"/>
        <end position="57"/>
    </location>
</feature>
<evidence type="ECO:0000256" key="2">
    <source>
        <dbReference type="ARBA" id="ARBA00023125"/>
    </source>
</evidence>
<evidence type="ECO:0000313" key="6">
    <source>
        <dbReference type="Proteomes" id="UP000249066"/>
    </source>
</evidence>
<dbReference type="GO" id="GO:0000976">
    <property type="term" value="F:transcription cis-regulatory region binding"/>
    <property type="evidence" value="ECO:0007669"/>
    <property type="project" value="TreeGrafter"/>
</dbReference>
<proteinExistence type="predicted"/>
<dbReference type="Pfam" id="PF00356">
    <property type="entry name" value="LacI"/>
    <property type="match status" value="1"/>
</dbReference>
<evidence type="ECO:0000256" key="1">
    <source>
        <dbReference type="ARBA" id="ARBA00023015"/>
    </source>
</evidence>
<sequence length="329" mass="35563">MAVNMGDIARLANVSKPTVSRVLNDSPLVSKETRERVLEIARAQGYAVNRNAQKLRQLRTSTIAVLLDFGSHRRGRIGDPFIFELLAGVSEALSIRNQDLLLSPPGLTDAKSCVDLLRARAADGFIFLGQGGREPMLRELGRSNAPFVVWGAVDAGDNYCAVGSDNRLGGRLAGEQFSRRGAKRWLFVGDISHAEIHLRYEGMCEVAAAKGAEVLHLPVSDMAFNAVHAAVAGWLRDHQAPDAVFAFSDTAAMAVISAFRAAGLVAPRDYALVGYNDIPPAAHFSPSITTIEQETHLAGAILVEKLMQQIEGIRAQSAMLPTRIIVRET</sequence>
<dbReference type="Pfam" id="PF13377">
    <property type="entry name" value="Peripla_BP_3"/>
    <property type="match status" value="1"/>
</dbReference>
<dbReference type="PANTHER" id="PTHR30146">
    <property type="entry name" value="LACI-RELATED TRANSCRIPTIONAL REPRESSOR"/>
    <property type="match status" value="1"/>
</dbReference>
<dbReference type="Gene3D" id="1.10.260.40">
    <property type="entry name" value="lambda repressor-like DNA-binding domains"/>
    <property type="match status" value="1"/>
</dbReference>
<dbReference type="InterPro" id="IPR046335">
    <property type="entry name" value="LacI/GalR-like_sensor"/>
</dbReference>
<dbReference type="CDD" id="cd01392">
    <property type="entry name" value="HTH_LacI"/>
    <property type="match status" value="1"/>
</dbReference>
<evidence type="ECO:0000313" key="5">
    <source>
        <dbReference type="EMBL" id="PZO91766.1"/>
    </source>
</evidence>
<dbReference type="SUPFAM" id="SSF47413">
    <property type="entry name" value="lambda repressor-like DNA-binding domains"/>
    <property type="match status" value="1"/>
</dbReference>
<comment type="caution">
    <text evidence="5">The sequence shown here is derived from an EMBL/GenBank/DDBJ whole genome shotgun (WGS) entry which is preliminary data.</text>
</comment>
<keyword evidence="1" id="KW-0805">Transcription regulation</keyword>
<dbReference type="PROSITE" id="PS00356">
    <property type="entry name" value="HTH_LACI_1"/>
    <property type="match status" value="1"/>
</dbReference>
<dbReference type="InterPro" id="IPR010982">
    <property type="entry name" value="Lambda_DNA-bd_dom_sf"/>
</dbReference>
<dbReference type="SMART" id="SM00354">
    <property type="entry name" value="HTH_LACI"/>
    <property type="match status" value="1"/>
</dbReference>
<organism evidence="5 6">
    <name type="scientific">Sphingomonas sanxanigenens</name>
    <dbReference type="NCBI Taxonomy" id="397260"/>
    <lineage>
        <taxon>Bacteria</taxon>
        <taxon>Pseudomonadati</taxon>
        <taxon>Pseudomonadota</taxon>
        <taxon>Alphaproteobacteria</taxon>
        <taxon>Sphingomonadales</taxon>
        <taxon>Sphingomonadaceae</taxon>
        <taxon>Sphingomonas</taxon>
    </lineage>
</organism>
<dbReference type="PROSITE" id="PS50932">
    <property type="entry name" value="HTH_LACI_2"/>
    <property type="match status" value="1"/>
</dbReference>
<gene>
    <name evidence="5" type="ORF">DI623_02145</name>
</gene>
<dbReference type="SUPFAM" id="SSF53822">
    <property type="entry name" value="Periplasmic binding protein-like I"/>
    <property type="match status" value="1"/>
</dbReference>
<protein>
    <submittedName>
        <fullName evidence="5">LacI family transcriptional regulator</fullName>
    </submittedName>
</protein>
<dbReference type="EMBL" id="QFNN01000005">
    <property type="protein sequence ID" value="PZO91766.1"/>
    <property type="molecule type" value="Genomic_DNA"/>
</dbReference>
<dbReference type="Proteomes" id="UP000249066">
    <property type="component" value="Unassembled WGS sequence"/>
</dbReference>
<dbReference type="InterPro" id="IPR028082">
    <property type="entry name" value="Peripla_BP_I"/>
</dbReference>
<dbReference type="Gene3D" id="3.40.50.2300">
    <property type="match status" value="2"/>
</dbReference>
<dbReference type="AlphaFoldDB" id="A0A2W5AEV5"/>
<dbReference type="GO" id="GO:0003700">
    <property type="term" value="F:DNA-binding transcription factor activity"/>
    <property type="evidence" value="ECO:0007669"/>
    <property type="project" value="TreeGrafter"/>
</dbReference>